<evidence type="ECO:0000256" key="2">
    <source>
        <dbReference type="ARBA" id="ARBA00021975"/>
    </source>
</evidence>
<dbReference type="PANTHER" id="PTHR10073:SF12">
    <property type="entry name" value="DNA MISMATCH REPAIR PROTEIN MLH1"/>
    <property type="match status" value="1"/>
</dbReference>
<dbReference type="SMART" id="SM00853">
    <property type="entry name" value="MutL_C"/>
    <property type="match status" value="1"/>
</dbReference>
<dbReference type="NCBIfam" id="NF000953">
    <property type="entry name" value="PRK00095.2-4"/>
    <property type="match status" value="1"/>
</dbReference>
<dbReference type="PANTHER" id="PTHR10073">
    <property type="entry name" value="DNA MISMATCH REPAIR PROTEIN MLH, PMS, MUTL"/>
    <property type="match status" value="1"/>
</dbReference>
<feature type="compositionally biased region" description="Polar residues" evidence="6">
    <location>
        <begin position="112"/>
        <end position="121"/>
    </location>
</feature>
<dbReference type="InterPro" id="IPR037198">
    <property type="entry name" value="MutL_C_sf"/>
</dbReference>
<dbReference type="EMBL" id="JACZHT010000006">
    <property type="protein sequence ID" value="MBE1237705.1"/>
    <property type="molecule type" value="Genomic_DNA"/>
</dbReference>
<comment type="similarity">
    <text evidence="1 5">Belongs to the DNA mismatch repair MutL/HexB family.</text>
</comment>
<feature type="region of interest" description="Disordered" evidence="6">
    <location>
        <begin position="112"/>
        <end position="140"/>
    </location>
</feature>
<dbReference type="InterPro" id="IPR014790">
    <property type="entry name" value="MutL_C"/>
</dbReference>
<evidence type="ECO:0000259" key="8">
    <source>
        <dbReference type="SMART" id="SM01340"/>
    </source>
</evidence>
<dbReference type="FunFam" id="3.30.565.10:FF:000003">
    <property type="entry name" value="DNA mismatch repair endonuclease MutL"/>
    <property type="match status" value="1"/>
</dbReference>
<keyword evidence="9" id="KW-0378">Hydrolase</keyword>
<dbReference type="Pfam" id="PF01119">
    <property type="entry name" value="DNA_mis_repair"/>
    <property type="match status" value="1"/>
</dbReference>
<dbReference type="InterPro" id="IPR013507">
    <property type="entry name" value="DNA_mismatch_S5_2-like"/>
</dbReference>
<sequence length="637" mass="68273">MSIRRLPSTLVNRIAAGEVVERPASVLKELVENAIDAGATSIEIMLGEGGRARLVVVDDGCGMSPDDMLLAVERHATSKLPEDDLVDIRTLGFRGEALPSIGSVARLTLTSRPRGSDSAWSLSVDGGHRGEPEPASHPAGTRVDVRDLFFATPARLKFLKSIRTEQGHAVDVLQRLALAHPGISFRLSDSGREIFRVLAASSDDLLDPAELSRQRVGAVLGRDVAENSVTLDVEREGYHLSGIAGLPTCNRATSAAQYLFVNGRPVRDRLLYGAVRAAYSDVLAHDRHAVVVLYLRLPPEEVDVNVHPAKTEVRFRDSARVRSLIVSALRHALAEARERASSTVTTGYLGSGGGDAGPDVRAPGGSGVPGQPGGLPWRPGSRPHSFQLPPTQERLRFAYETGSFGVSEGWNAPAPGESPFSRAPGAPADPFEAASTAAQGVPDEDHPLGYAVGQVHNTYILAQSSGGLVVVDQHAAHERIVMERMKDQRAAGAVARQGLLLPEVVELGLREKDALLNAAAELETLGLVLEGFGPGAVVVREIPALLGDTDVRGLVRDLAESLLEWGTATVLEDRIGHIFATMACHGSVRAGRRLRLEEMNALLRQMEQTPRAGQCNHGRPTHITLKLADIERLFGRR</sequence>
<dbReference type="RefSeq" id="WP_192534707.1">
    <property type="nucleotide sequence ID" value="NZ_JACZHT010000006.1"/>
</dbReference>
<dbReference type="GO" id="GO:0032300">
    <property type="term" value="C:mismatch repair complex"/>
    <property type="evidence" value="ECO:0007669"/>
    <property type="project" value="InterPro"/>
</dbReference>
<dbReference type="InterPro" id="IPR020667">
    <property type="entry name" value="DNA_mismatch_repair_MutL"/>
</dbReference>
<dbReference type="GO" id="GO:0030983">
    <property type="term" value="F:mismatched DNA binding"/>
    <property type="evidence" value="ECO:0007669"/>
    <property type="project" value="InterPro"/>
</dbReference>
<comment type="function">
    <text evidence="5">This protein is involved in the repair of mismatches in DNA. It is required for dam-dependent methyl-directed DNA mismatch repair. May act as a 'molecular matchmaker', a protein that promotes the formation of a stable complex between two or more DNA-binding proteins in an ATP-dependent manner without itself being part of a final effector complex.</text>
</comment>
<dbReference type="Gene3D" id="3.30.1370.100">
    <property type="entry name" value="MutL, C-terminal domain, regulatory subdomain"/>
    <property type="match status" value="1"/>
</dbReference>
<dbReference type="InterPro" id="IPR014762">
    <property type="entry name" value="DNA_mismatch_repair_CS"/>
</dbReference>
<evidence type="ECO:0000259" key="7">
    <source>
        <dbReference type="SMART" id="SM00853"/>
    </source>
</evidence>
<dbReference type="Pfam" id="PF08676">
    <property type="entry name" value="MutL_C"/>
    <property type="match status" value="1"/>
</dbReference>
<dbReference type="InterPro" id="IPR042121">
    <property type="entry name" value="MutL_C_regsub"/>
</dbReference>
<evidence type="ECO:0000256" key="1">
    <source>
        <dbReference type="ARBA" id="ARBA00006082"/>
    </source>
</evidence>
<dbReference type="CDD" id="cd16926">
    <property type="entry name" value="HATPase_MutL-MLH-PMS-like"/>
    <property type="match status" value="1"/>
</dbReference>
<dbReference type="PROSITE" id="PS00058">
    <property type="entry name" value="DNA_MISMATCH_REPAIR_1"/>
    <property type="match status" value="1"/>
</dbReference>
<keyword evidence="10" id="KW-1185">Reference proteome</keyword>
<feature type="domain" description="DNA mismatch repair protein S5" evidence="8">
    <location>
        <begin position="216"/>
        <end position="334"/>
    </location>
</feature>
<evidence type="ECO:0000256" key="4">
    <source>
        <dbReference type="ARBA" id="ARBA00023204"/>
    </source>
</evidence>
<feature type="compositionally biased region" description="Gly residues" evidence="6">
    <location>
        <begin position="364"/>
        <end position="373"/>
    </location>
</feature>
<dbReference type="InterPro" id="IPR002099">
    <property type="entry name" value="MutL/Mlh/PMS"/>
</dbReference>
<dbReference type="CDD" id="cd00782">
    <property type="entry name" value="MutL_Trans"/>
    <property type="match status" value="1"/>
</dbReference>
<protein>
    <recommendedName>
        <fullName evidence="2 5">DNA mismatch repair protein MutL</fullName>
    </recommendedName>
</protein>
<dbReference type="SUPFAM" id="SSF55874">
    <property type="entry name" value="ATPase domain of HSP90 chaperone/DNA topoisomerase II/histidine kinase"/>
    <property type="match status" value="1"/>
</dbReference>
<proteinExistence type="inferred from homology"/>
<dbReference type="GO" id="GO:0006298">
    <property type="term" value="P:mismatch repair"/>
    <property type="evidence" value="ECO:0007669"/>
    <property type="project" value="UniProtKB-UniRule"/>
</dbReference>
<evidence type="ECO:0000256" key="3">
    <source>
        <dbReference type="ARBA" id="ARBA00022763"/>
    </source>
</evidence>
<evidence type="ECO:0000313" key="9">
    <source>
        <dbReference type="EMBL" id="MBE1237705.1"/>
    </source>
</evidence>
<dbReference type="Gene3D" id="3.30.230.10">
    <property type="match status" value="1"/>
</dbReference>
<evidence type="ECO:0000313" key="10">
    <source>
        <dbReference type="Proteomes" id="UP000631034"/>
    </source>
</evidence>
<gene>
    <name evidence="5 9" type="primary">mutL</name>
    <name evidence="9" type="ORF">IHV25_08600</name>
</gene>
<dbReference type="GO" id="GO:0016887">
    <property type="term" value="F:ATP hydrolysis activity"/>
    <property type="evidence" value="ECO:0007669"/>
    <property type="project" value="InterPro"/>
</dbReference>
<dbReference type="Proteomes" id="UP000631034">
    <property type="component" value="Unassembled WGS sequence"/>
</dbReference>
<reference evidence="9" key="1">
    <citation type="submission" date="2020-10" db="EMBL/GenBank/DDBJ databases">
        <title>Genome sequence of the unusual species of purple photosynthetic bacteria, Phaeovibrio sulfidiphilus DSM 23193, type strain.</title>
        <authorList>
            <person name="Kyndt J.A."/>
            <person name="Meyer T.E."/>
        </authorList>
    </citation>
    <scope>NUCLEOTIDE SEQUENCE</scope>
    <source>
        <strain evidence="9">DSM 23193</strain>
    </source>
</reference>
<feature type="region of interest" description="Disordered" evidence="6">
    <location>
        <begin position="408"/>
        <end position="432"/>
    </location>
</feature>
<dbReference type="InterPro" id="IPR020568">
    <property type="entry name" value="Ribosomal_Su5_D2-typ_SF"/>
</dbReference>
<dbReference type="Gene3D" id="3.30.565.10">
    <property type="entry name" value="Histidine kinase-like ATPase, C-terminal domain"/>
    <property type="match status" value="1"/>
</dbReference>
<dbReference type="InterPro" id="IPR042120">
    <property type="entry name" value="MutL_C_dimsub"/>
</dbReference>
<keyword evidence="9" id="KW-0540">Nuclease</keyword>
<dbReference type="GO" id="GO:0005524">
    <property type="term" value="F:ATP binding"/>
    <property type="evidence" value="ECO:0007669"/>
    <property type="project" value="InterPro"/>
</dbReference>
<dbReference type="GO" id="GO:0004519">
    <property type="term" value="F:endonuclease activity"/>
    <property type="evidence" value="ECO:0007669"/>
    <property type="project" value="UniProtKB-KW"/>
</dbReference>
<dbReference type="HAMAP" id="MF_00149">
    <property type="entry name" value="DNA_mis_repair"/>
    <property type="match status" value="1"/>
</dbReference>
<dbReference type="Pfam" id="PF13589">
    <property type="entry name" value="HATPase_c_3"/>
    <property type="match status" value="1"/>
</dbReference>
<dbReference type="NCBIfam" id="TIGR00585">
    <property type="entry name" value="mutl"/>
    <property type="match status" value="1"/>
</dbReference>
<dbReference type="SUPFAM" id="SSF118116">
    <property type="entry name" value="DNA mismatch repair protein MutL"/>
    <property type="match status" value="1"/>
</dbReference>
<dbReference type="InterPro" id="IPR014721">
    <property type="entry name" value="Ribsml_uS5_D2-typ_fold_subgr"/>
</dbReference>
<dbReference type="Gene3D" id="3.30.1540.20">
    <property type="entry name" value="MutL, C-terminal domain, dimerisation subdomain"/>
    <property type="match status" value="1"/>
</dbReference>
<accession>A0A8J6YN37</accession>
<dbReference type="AlphaFoldDB" id="A0A8J6YN37"/>
<comment type="caution">
    <text evidence="9">The sequence shown here is derived from an EMBL/GenBank/DDBJ whole genome shotgun (WGS) entry which is preliminary data.</text>
</comment>
<name>A0A8J6YN37_9PROT</name>
<evidence type="ECO:0000256" key="5">
    <source>
        <dbReference type="HAMAP-Rule" id="MF_00149"/>
    </source>
</evidence>
<evidence type="ECO:0000256" key="6">
    <source>
        <dbReference type="SAM" id="MobiDB-lite"/>
    </source>
</evidence>
<dbReference type="InterPro" id="IPR038973">
    <property type="entry name" value="MutL/Mlh/Pms-like"/>
</dbReference>
<feature type="region of interest" description="Disordered" evidence="6">
    <location>
        <begin position="344"/>
        <end position="383"/>
    </location>
</feature>
<organism evidence="9 10">
    <name type="scientific">Phaeovibrio sulfidiphilus</name>
    <dbReference type="NCBI Taxonomy" id="1220600"/>
    <lineage>
        <taxon>Bacteria</taxon>
        <taxon>Pseudomonadati</taxon>
        <taxon>Pseudomonadota</taxon>
        <taxon>Alphaproteobacteria</taxon>
        <taxon>Rhodospirillales</taxon>
        <taxon>Rhodospirillaceae</taxon>
        <taxon>Phaeovibrio</taxon>
    </lineage>
</organism>
<dbReference type="SMART" id="SM01340">
    <property type="entry name" value="DNA_mis_repair"/>
    <property type="match status" value="1"/>
</dbReference>
<keyword evidence="3 5" id="KW-0227">DNA damage</keyword>
<dbReference type="GO" id="GO:0140664">
    <property type="term" value="F:ATP-dependent DNA damage sensor activity"/>
    <property type="evidence" value="ECO:0007669"/>
    <property type="project" value="InterPro"/>
</dbReference>
<feature type="domain" description="MutL C-terminal dimerisation" evidence="7">
    <location>
        <begin position="451"/>
        <end position="594"/>
    </location>
</feature>
<dbReference type="SUPFAM" id="SSF54211">
    <property type="entry name" value="Ribosomal protein S5 domain 2-like"/>
    <property type="match status" value="1"/>
</dbReference>
<keyword evidence="9" id="KW-0255">Endonuclease</keyword>
<keyword evidence="4 5" id="KW-0234">DNA repair</keyword>
<dbReference type="InterPro" id="IPR036890">
    <property type="entry name" value="HATPase_C_sf"/>
</dbReference>